<feature type="compositionally biased region" description="Basic residues" evidence="1">
    <location>
        <begin position="26"/>
        <end position="48"/>
    </location>
</feature>
<protein>
    <submittedName>
        <fullName evidence="2">Transcriptional regulator, AcrR family</fullName>
    </submittedName>
</protein>
<evidence type="ECO:0000313" key="2">
    <source>
        <dbReference type="EMBL" id="CAA9321650.1"/>
    </source>
</evidence>
<feature type="region of interest" description="Disordered" evidence="1">
    <location>
        <begin position="179"/>
        <end position="206"/>
    </location>
</feature>
<feature type="non-terminal residue" evidence="2">
    <location>
        <position position="1"/>
    </location>
</feature>
<dbReference type="EMBL" id="CADCTV010000355">
    <property type="protein sequence ID" value="CAA9321650.1"/>
    <property type="molecule type" value="Genomic_DNA"/>
</dbReference>
<accession>A0A6J4L1M1</accession>
<feature type="compositionally biased region" description="Basic and acidic residues" evidence="1">
    <location>
        <begin position="12"/>
        <end position="25"/>
    </location>
</feature>
<evidence type="ECO:0000256" key="1">
    <source>
        <dbReference type="SAM" id="MobiDB-lite"/>
    </source>
</evidence>
<gene>
    <name evidence="2" type="ORF">AVDCRST_MAG89-1668</name>
</gene>
<feature type="compositionally biased region" description="Basic and acidic residues" evidence="1">
    <location>
        <begin position="192"/>
        <end position="206"/>
    </location>
</feature>
<feature type="region of interest" description="Disordered" evidence="1">
    <location>
        <begin position="81"/>
        <end position="154"/>
    </location>
</feature>
<feature type="non-terminal residue" evidence="2">
    <location>
        <position position="206"/>
    </location>
</feature>
<sequence>GNEGTAGPRAAGDAREDSRRGARDVRHARHRGDHHARHRRSRGVHGGRHLPPLQGQGRAHHRDGARRLPCAGAAVRPLCDGEGPGGASAADRAGVRGVRHRKAAPLRRDVHDPHSLQRAGLRPRQPGAGRLRTAAAHGDGRHRAGALSPGAERRGAACADDVGLGARAGFAADRQVRRPVDPLARPAGDLGAVHRRDDPRSFARGM</sequence>
<feature type="compositionally biased region" description="Basic and acidic residues" evidence="1">
    <location>
        <begin position="106"/>
        <end position="115"/>
    </location>
</feature>
<name>A0A6J4L1M1_9BACT</name>
<organism evidence="2">
    <name type="scientific">uncultured Gemmatimonadota bacterium</name>
    <dbReference type="NCBI Taxonomy" id="203437"/>
    <lineage>
        <taxon>Bacteria</taxon>
        <taxon>Pseudomonadati</taxon>
        <taxon>Gemmatimonadota</taxon>
        <taxon>environmental samples</taxon>
    </lineage>
</organism>
<proteinExistence type="predicted"/>
<dbReference type="AlphaFoldDB" id="A0A6J4L1M1"/>
<reference evidence="2" key="1">
    <citation type="submission" date="2020-02" db="EMBL/GenBank/DDBJ databases">
        <authorList>
            <person name="Meier V. D."/>
        </authorList>
    </citation>
    <scope>NUCLEOTIDE SEQUENCE</scope>
    <source>
        <strain evidence="2">AVDCRST_MAG89</strain>
    </source>
</reference>
<feature type="region of interest" description="Disordered" evidence="1">
    <location>
        <begin position="1"/>
        <end position="64"/>
    </location>
</feature>